<name>A0A2W4QVY3_9GAMM</name>
<dbReference type="Pfam" id="PF01943">
    <property type="entry name" value="Polysacc_synt"/>
    <property type="match status" value="1"/>
</dbReference>
<evidence type="ECO:0000256" key="1">
    <source>
        <dbReference type="ARBA" id="ARBA00004651"/>
    </source>
</evidence>
<dbReference type="InterPro" id="IPR002797">
    <property type="entry name" value="Polysacc_synth"/>
</dbReference>
<dbReference type="Proteomes" id="UP000249396">
    <property type="component" value="Unassembled WGS sequence"/>
</dbReference>
<feature type="transmembrane region" description="Helical" evidence="6">
    <location>
        <begin position="404"/>
        <end position="424"/>
    </location>
</feature>
<feature type="transmembrane region" description="Helical" evidence="6">
    <location>
        <begin position="310"/>
        <end position="335"/>
    </location>
</feature>
<keyword evidence="2" id="KW-1003">Cell membrane</keyword>
<keyword evidence="4 6" id="KW-1133">Transmembrane helix</keyword>
<dbReference type="InterPro" id="IPR050833">
    <property type="entry name" value="Poly_Biosynth_Transport"/>
</dbReference>
<dbReference type="EMBL" id="QJPH01000369">
    <property type="protein sequence ID" value="PZN76002.1"/>
    <property type="molecule type" value="Genomic_DNA"/>
</dbReference>
<evidence type="ECO:0000313" key="7">
    <source>
        <dbReference type="EMBL" id="PZN76002.1"/>
    </source>
</evidence>
<dbReference type="PANTHER" id="PTHR30250">
    <property type="entry name" value="PST FAMILY PREDICTED COLANIC ACID TRANSPORTER"/>
    <property type="match status" value="1"/>
</dbReference>
<protein>
    <submittedName>
        <fullName evidence="7">Polysaccharide biosynthesis protein</fullName>
    </submittedName>
</protein>
<accession>A0A2W4QVY3</accession>
<feature type="transmembrane region" description="Helical" evidence="6">
    <location>
        <begin position="194"/>
        <end position="214"/>
    </location>
</feature>
<gene>
    <name evidence="7" type="ORF">DM484_17470</name>
</gene>
<feature type="transmembrane region" description="Helical" evidence="6">
    <location>
        <begin position="347"/>
        <end position="367"/>
    </location>
</feature>
<evidence type="ECO:0000256" key="5">
    <source>
        <dbReference type="ARBA" id="ARBA00023136"/>
    </source>
</evidence>
<reference evidence="7 8" key="1">
    <citation type="journal article" date="2018" name="Aquat. Microb. Ecol.">
        <title>Gammaproteobacterial methanotrophs dominate.</title>
        <authorList>
            <person name="Rissanen A.J."/>
            <person name="Saarenheimo J."/>
            <person name="Tiirola M."/>
            <person name="Peura S."/>
            <person name="Aalto S.L."/>
            <person name="Karvinen A."/>
            <person name="Nykanen H."/>
        </authorList>
    </citation>
    <scope>NUCLEOTIDE SEQUENCE [LARGE SCALE GENOMIC DNA]</scope>
    <source>
        <strain evidence="7">AMbin10</strain>
    </source>
</reference>
<feature type="transmembrane region" description="Helical" evidence="6">
    <location>
        <begin position="465"/>
        <end position="482"/>
    </location>
</feature>
<proteinExistence type="predicted"/>
<feature type="transmembrane region" description="Helical" evidence="6">
    <location>
        <begin position="79"/>
        <end position="98"/>
    </location>
</feature>
<evidence type="ECO:0000313" key="8">
    <source>
        <dbReference type="Proteomes" id="UP000249396"/>
    </source>
</evidence>
<feature type="transmembrane region" description="Helical" evidence="6">
    <location>
        <begin position="269"/>
        <end position="290"/>
    </location>
</feature>
<comment type="subcellular location">
    <subcellularLocation>
        <location evidence="1">Cell membrane</location>
        <topology evidence="1">Multi-pass membrane protein</topology>
    </subcellularLocation>
</comment>
<feature type="transmembrane region" description="Helical" evidence="6">
    <location>
        <begin position="149"/>
        <end position="174"/>
    </location>
</feature>
<feature type="transmembrane region" description="Helical" evidence="6">
    <location>
        <begin position="235"/>
        <end position="257"/>
    </location>
</feature>
<feature type="transmembrane region" description="Helical" evidence="6">
    <location>
        <begin position="48"/>
        <end position="67"/>
    </location>
</feature>
<evidence type="ECO:0000256" key="4">
    <source>
        <dbReference type="ARBA" id="ARBA00022989"/>
    </source>
</evidence>
<organism evidence="7 8">
    <name type="scientific">Candidatus Methylumidiphilus alinenensis</name>
    <dbReference type="NCBI Taxonomy" id="2202197"/>
    <lineage>
        <taxon>Bacteria</taxon>
        <taxon>Pseudomonadati</taxon>
        <taxon>Pseudomonadota</taxon>
        <taxon>Gammaproteobacteria</taxon>
        <taxon>Methylococcales</taxon>
        <taxon>Candidatus Methylumidiphilus</taxon>
    </lineage>
</organism>
<feature type="transmembrane region" description="Helical" evidence="6">
    <location>
        <begin position="379"/>
        <end position="398"/>
    </location>
</feature>
<feature type="transmembrane region" description="Helical" evidence="6">
    <location>
        <begin position="436"/>
        <end position="453"/>
    </location>
</feature>
<dbReference type="PANTHER" id="PTHR30250:SF11">
    <property type="entry name" value="O-ANTIGEN TRANSPORTER-RELATED"/>
    <property type="match status" value="1"/>
</dbReference>
<dbReference type="AlphaFoldDB" id="A0A2W4QVY3"/>
<dbReference type="GO" id="GO:0005886">
    <property type="term" value="C:plasma membrane"/>
    <property type="evidence" value="ECO:0007669"/>
    <property type="project" value="UniProtKB-SubCell"/>
</dbReference>
<evidence type="ECO:0000256" key="2">
    <source>
        <dbReference type="ARBA" id="ARBA00022475"/>
    </source>
</evidence>
<feature type="transmembrane region" description="Helical" evidence="6">
    <location>
        <begin position="118"/>
        <end position="137"/>
    </location>
</feature>
<keyword evidence="5 6" id="KW-0472">Membrane</keyword>
<sequence>MNPLKKLVGQTAIYGLSTIIGRLMNYLLVPLWTYRFPDPADFGVTTEFYAYTTFLNVILTYGMETALFNFSAKSNRNPAVYRTALFSLILSSAFFLAGMTASVQPIAEMLRYPDHADFVIWMSWIIALDALSAVPFARLREQQRAKRFALLKTLNILFNIVGNLFFIGLCKWAYDTNTTGWLAWSAQFYDPDIGIGYVFIANLIASGLTILLLLPEFIEGLGWPDLPLWKRMLVYALPLLVAGLAGMVNETMSRILLKYMLPVETAMEALGVYGACYKMSILMTLFIQSFRYAAEPFFFSYYKQSDARDLYALVMRWFVIACSLIFLGVMANIAWVQYFVGANYRSGLGVVPILLMANLCLGVFFNLSIWYKLTEQTRFGTYLTLWGSAVTLTLNFYWIPRYGFMGSAWGTLACYASMAVWSYLLGQKFYKIPYDLGRMIAYPLLAVAIFLWGDKIEGLSVALELAAKNGLVLGFVGVVFVLERKKA</sequence>
<comment type="caution">
    <text evidence="7">The sequence shown here is derived from an EMBL/GenBank/DDBJ whole genome shotgun (WGS) entry which is preliminary data.</text>
</comment>
<evidence type="ECO:0000256" key="6">
    <source>
        <dbReference type="SAM" id="Phobius"/>
    </source>
</evidence>
<feature type="transmembrane region" description="Helical" evidence="6">
    <location>
        <begin position="7"/>
        <end position="28"/>
    </location>
</feature>
<keyword evidence="3 6" id="KW-0812">Transmembrane</keyword>
<evidence type="ECO:0000256" key="3">
    <source>
        <dbReference type="ARBA" id="ARBA00022692"/>
    </source>
</evidence>